<dbReference type="EMBL" id="OZ026884">
    <property type="protein sequence ID" value="CAL1241516.1"/>
    <property type="molecule type" value="Genomic_DNA"/>
</dbReference>
<dbReference type="Gene3D" id="1.20.1600.10">
    <property type="entry name" value="Outer membrane efflux proteins (OEP)"/>
    <property type="match status" value="1"/>
</dbReference>
<dbReference type="RefSeq" id="WP_348758025.1">
    <property type="nucleotide sequence ID" value="NZ_OZ026884.1"/>
</dbReference>
<sequence>MPIVCRFRPARRRWPVVAFALVGGLATPFKVLATPPEAAVLTPQRAVAIALEGNPGLAQIRARAEAMAAIPAQEGALPDPVLNVGLLNLPTRHFDLRREDMTMLEVGISQLVPFPGKLALREQAATLEAEAAVHTVEEARLQLARDVVSRWWQLLALERTLRIIADSERLLQQLAAIADTKYRVGEGQQQDVLAARLELAQLAQLRAEHLGLHHAEIARLNALLNRPADSAVRLPDTVDTRLPELDGAGYPPRGEPDRPLLAERRKALEAAHSRLELARKDFYPDFTLGTAYAVRQDTPTGQSRSDFVSFTLSINLPLYADRKQARAVDQRHAEWLKERYALDQAEREIQAEIAEALALYQGKRAQFRQFEGGVLPLAQQNVTAALTAYQVGKSDFLTVIRAENAWFSDQIRYWQTLAEAHQALARLAAAVGREGL</sequence>
<evidence type="ECO:0000256" key="2">
    <source>
        <dbReference type="SAM" id="SignalP"/>
    </source>
</evidence>
<evidence type="ECO:0000313" key="4">
    <source>
        <dbReference type="Proteomes" id="UP001497493"/>
    </source>
</evidence>
<reference evidence="3 4" key="1">
    <citation type="submission" date="2024-04" db="EMBL/GenBank/DDBJ databases">
        <authorList>
            <person name="Cremers G."/>
        </authorList>
    </citation>
    <scope>NUCLEOTIDE SEQUENCE [LARGE SCALE GENOMIC DNA]</scope>
    <source>
        <strain evidence="3">MeCH1-AG</strain>
    </source>
</reference>
<organism evidence="3 4">
    <name type="scientific">Candidatus Methylocalor cossyra</name>
    <dbReference type="NCBI Taxonomy" id="3108543"/>
    <lineage>
        <taxon>Bacteria</taxon>
        <taxon>Pseudomonadati</taxon>
        <taxon>Pseudomonadota</taxon>
        <taxon>Gammaproteobacteria</taxon>
        <taxon>Methylococcales</taxon>
        <taxon>Methylococcaceae</taxon>
        <taxon>Candidatus Methylocalor</taxon>
    </lineage>
</organism>
<keyword evidence="2" id="KW-0732">Signal</keyword>
<feature type="signal peptide" evidence="2">
    <location>
        <begin position="1"/>
        <end position="33"/>
    </location>
</feature>
<protein>
    <submittedName>
        <fullName evidence="3">Heavy metal RND efflux outer membrane protein, CzcC family</fullName>
    </submittedName>
</protein>
<dbReference type="PANTHER" id="PTHR30203:SF24">
    <property type="entry name" value="BLR4935 PROTEIN"/>
    <property type="match status" value="1"/>
</dbReference>
<name>A0ABM9NLK0_9GAMM</name>
<keyword evidence="4" id="KW-1185">Reference proteome</keyword>
<dbReference type="SUPFAM" id="SSF56954">
    <property type="entry name" value="Outer membrane efflux proteins (OEP)"/>
    <property type="match status" value="1"/>
</dbReference>
<dbReference type="InterPro" id="IPR010131">
    <property type="entry name" value="MdtP/NodT-like"/>
</dbReference>
<dbReference type="InterPro" id="IPR003423">
    <property type="entry name" value="OMP_efflux"/>
</dbReference>
<accession>A0ABM9NLK0</accession>
<dbReference type="PANTHER" id="PTHR30203">
    <property type="entry name" value="OUTER MEMBRANE CATION EFFLUX PROTEIN"/>
    <property type="match status" value="1"/>
</dbReference>
<comment type="similarity">
    <text evidence="1">Belongs to the outer membrane factor (OMF) (TC 1.B.17) family.</text>
</comment>
<proteinExistence type="inferred from homology"/>
<gene>
    <name evidence="3" type="ORF">MECH1_V1_2740</name>
</gene>
<dbReference type="Pfam" id="PF02321">
    <property type="entry name" value="OEP"/>
    <property type="match status" value="2"/>
</dbReference>
<evidence type="ECO:0000313" key="3">
    <source>
        <dbReference type="EMBL" id="CAL1241516.1"/>
    </source>
</evidence>
<evidence type="ECO:0000256" key="1">
    <source>
        <dbReference type="ARBA" id="ARBA00007613"/>
    </source>
</evidence>
<dbReference type="Proteomes" id="UP001497493">
    <property type="component" value="Chromosome"/>
</dbReference>
<feature type="chain" id="PRO_5045822265" evidence="2">
    <location>
        <begin position="34"/>
        <end position="436"/>
    </location>
</feature>